<evidence type="ECO:0000256" key="1">
    <source>
        <dbReference type="ARBA" id="ARBA00008061"/>
    </source>
</evidence>
<dbReference type="SMART" id="SM00642">
    <property type="entry name" value="Aamy"/>
    <property type="match status" value="1"/>
</dbReference>
<dbReference type="CDD" id="cd11350">
    <property type="entry name" value="AmyAc_4"/>
    <property type="match status" value="1"/>
</dbReference>
<proteinExistence type="inferred from homology"/>
<feature type="domain" description="Glycosyl hydrolase family 13 catalytic" evidence="3">
    <location>
        <begin position="401"/>
        <end position="763"/>
    </location>
</feature>
<dbReference type="EMBL" id="JAKEVY010000003">
    <property type="protein sequence ID" value="MCF1715791.1"/>
    <property type="molecule type" value="Genomic_DNA"/>
</dbReference>
<dbReference type="SUPFAM" id="SSF51011">
    <property type="entry name" value="Glycosyl hydrolase domain"/>
    <property type="match status" value="1"/>
</dbReference>
<dbReference type="NCBIfam" id="TIGR04183">
    <property type="entry name" value="Por_Secre_tail"/>
    <property type="match status" value="1"/>
</dbReference>
<dbReference type="Pfam" id="PF00128">
    <property type="entry name" value="Alpha-amylase"/>
    <property type="match status" value="2"/>
</dbReference>
<dbReference type="PANTHER" id="PTHR43002">
    <property type="entry name" value="GLYCOGEN DEBRANCHING ENZYME"/>
    <property type="match status" value="1"/>
</dbReference>
<evidence type="ECO:0000313" key="5">
    <source>
        <dbReference type="Proteomes" id="UP001200145"/>
    </source>
</evidence>
<sequence length="965" mass="108132">MRKTAYLFLLLFLVCRVQGQISVNPFFPTDDKGVIITYDASKGNRGLLNHTGDVYIHTGVITDKSTSNTDWKYVTTTWNTNDAAARMIKGSGSTYQFTIPNIRTYYNVPAGETILKIAMVFRSYNPTGNALEGKASDLAVDQGNIYWDVYPTGKAAIRYTKPEFEARYKPFLAPLNLSIGSTIEIEARSNQYQKLVLQRNGNTLATVNNDTIIRHTATIPAAGEHVFIVSNPDNATVAGDTFRVYVAPPTTEAPLPAGVKEGINYEAGGTAATLVLFAPGKNRVNLIGDFNNWQESLPYQMNKTPDGNYFWLRITGLTPGTEYGYQYLVDGTLKIGDPYCEKILDPWNDSFIAASTYPGLKAYPTGKTTGIVSVLQSNAPAYNWEVTNFQRPAKEKLVIYEVLLRDFVEKHDWNTLKDSINYFKSLGVNAIHLMPFNEFEGNISWGYNPSYYFAPDKYYGPKNTLKAFIDACHKNGIAVIMDMVLNHSFGQSPMVQLYFDGANNRPAANNPWFNPVAKHAFNVGYDMNHEASATKRFFSNVCAFWLQEYKLDGFRFDLSKGFTQTKTCDDNGGNCDVNGWSAYDASRVAIWKAYYDTLQQKAPGSYVILEHLGVNNEENELSNYGMMLWGNMNYNFTEAAKGQIPNSNFSGALHTVRNWQKPHLISYMESHDEERSMVKCKTEGVSVSGYNIRDEAIALKRNELAASFLLAMPGPKLIWQFGELGYDLSINYCPDGTVNNNCRTDPKPIRWNYYQNANRVQLRNVYKAMLDLRNNPYFEKLFIAGDVQQDLANATKWLRVTSDSSKIVVVGNFGTSQAPVQISFPQAGIWYELFTGEPFAATGGSQSINLPAGGYKVYLNRNLNGTTPTPVRDIETTDIFRLRMSPNPVQSSSIIRYELPEAGRVEFTLMDLNGRTIGTLPVGNRAMGSHQARLDPAWMGSLRKGVYLLQLTVNDKRKIIKLLVQ</sequence>
<gene>
    <name evidence="4" type="ORF">L0U88_14220</name>
</gene>
<reference evidence="4 5" key="1">
    <citation type="submission" date="2022-01" db="EMBL/GenBank/DDBJ databases">
        <title>Flavihumibacter sp. nov., isolated from sediment of a river.</title>
        <authorList>
            <person name="Liu H."/>
        </authorList>
    </citation>
    <scope>NUCLEOTIDE SEQUENCE [LARGE SCALE GENOMIC DNA]</scope>
    <source>
        <strain evidence="4 5">RY-1</strain>
    </source>
</reference>
<dbReference type="Proteomes" id="UP001200145">
    <property type="component" value="Unassembled WGS sequence"/>
</dbReference>
<dbReference type="RefSeq" id="WP_234866739.1">
    <property type="nucleotide sequence ID" value="NZ_JAKEVY010000003.1"/>
</dbReference>
<dbReference type="InterPro" id="IPR006047">
    <property type="entry name" value="GH13_cat_dom"/>
</dbReference>
<evidence type="ECO:0000313" key="4">
    <source>
        <dbReference type="EMBL" id="MCF1715791.1"/>
    </source>
</evidence>
<dbReference type="Pfam" id="PF02922">
    <property type="entry name" value="CBM_48"/>
    <property type="match status" value="1"/>
</dbReference>
<organism evidence="4 5">
    <name type="scientific">Flavihumibacter fluminis</name>
    <dbReference type="NCBI Taxonomy" id="2909236"/>
    <lineage>
        <taxon>Bacteria</taxon>
        <taxon>Pseudomonadati</taxon>
        <taxon>Bacteroidota</taxon>
        <taxon>Chitinophagia</taxon>
        <taxon>Chitinophagales</taxon>
        <taxon>Chitinophagaceae</taxon>
        <taxon>Flavihumibacter</taxon>
    </lineage>
</organism>
<accession>A0ABS9BJA2</accession>
<comment type="similarity">
    <text evidence="1">Belongs to the glycosyl hydrolase 13 family.</text>
</comment>
<dbReference type="SUPFAM" id="SSF81296">
    <property type="entry name" value="E set domains"/>
    <property type="match status" value="1"/>
</dbReference>
<keyword evidence="2" id="KW-0732">Signal</keyword>
<comment type="caution">
    <text evidence="4">The sequence shown here is derived from an EMBL/GenBank/DDBJ whole genome shotgun (WGS) entry which is preliminary data.</text>
</comment>
<dbReference type="SUPFAM" id="SSF51445">
    <property type="entry name" value="(Trans)glycosidases"/>
    <property type="match status" value="1"/>
</dbReference>
<dbReference type="InterPro" id="IPR013783">
    <property type="entry name" value="Ig-like_fold"/>
</dbReference>
<evidence type="ECO:0000259" key="3">
    <source>
        <dbReference type="SMART" id="SM00642"/>
    </source>
</evidence>
<feature type="chain" id="PRO_5047253259" evidence="2">
    <location>
        <begin position="20"/>
        <end position="965"/>
    </location>
</feature>
<evidence type="ECO:0000256" key="2">
    <source>
        <dbReference type="SAM" id="SignalP"/>
    </source>
</evidence>
<dbReference type="InterPro" id="IPR004193">
    <property type="entry name" value="Glyco_hydro_13_N"/>
</dbReference>
<dbReference type="InterPro" id="IPR026444">
    <property type="entry name" value="Secre_tail"/>
</dbReference>
<feature type="signal peptide" evidence="2">
    <location>
        <begin position="1"/>
        <end position="19"/>
    </location>
</feature>
<dbReference type="Gene3D" id="2.60.40.10">
    <property type="entry name" value="Immunoglobulins"/>
    <property type="match status" value="1"/>
</dbReference>
<keyword evidence="5" id="KW-1185">Reference proteome</keyword>
<dbReference type="InterPro" id="IPR014756">
    <property type="entry name" value="Ig_E-set"/>
</dbReference>
<dbReference type="InterPro" id="IPR017853">
    <property type="entry name" value="GH"/>
</dbReference>
<dbReference type="Gene3D" id="3.20.20.80">
    <property type="entry name" value="Glycosidases"/>
    <property type="match status" value="1"/>
</dbReference>
<name>A0ABS9BJA2_9BACT</name>
<protein>
    <submittedName>
        <fullName evidence="4">T9SS type A sorting domain-containing protein</fullName>
    </submittedName>
</protein>